<dbReference type="NCBIfam" id="NF004793">
    <property type="entry name" value="PRK06141.1"/>
    <property type="match status" value="1"/>
</dbReference>
<accession>A0ABW4XX32</accession>
<dbReference type="PANTHER" id="PTHR13812:SF19">
    <property type="entry name" value="KETIMINE REDUCTASE MU-CRYSTALLIN"/>
    <property type="match status" value="1"/>
</dbReference>
<dbReference type="RefSeq" id="WP_379830408.1">
    <property type="nucleotide sequence ID" value="NZ_JBHUHU010000003.1"/>
</dbReference>
<sequence>MENLIQIDAAFIEQNTHFPDLINALEVAFAQKAALVPMRHHHDFPNPPVGKESTLLLMPAWNPGKEAGVKIATVSPANGQFNLPAIQGIYIYLDALKGSINALLEAKSLTVKRTAAASALASKFLSRANSKTMLMIGTGALSPNLIRAHASIRPIEQVYVWGRDFKKAERICSILKDEKFSITPIKQIEDKIGQVDVISSATLSSTSLVLGKYLKPGQHLDLVGAYRTDMREADDEAILKSEVFVDTFEGGLKEGGDIVIPLKNGVIQKADVKSDLFEMTAKKHIGRENDDQITFFKSVGHALEDLTAATYYYNLFKNKGQ</sequence>
<dbReference type="Pfam" id="PF02423">
    <property type="entry name" value="OCD_Mu_crystall"/>
    <property type="match status" value="1"/>
</dbReference>
<dbReference type="PIRSF" id="PIRSF001439">
    <property type="entry name" value="CryM"/>
    <property type="match status" value="1"/>
</dbReference>
<dbReference type="InterPro" id="IPR023401">
    <property type="entry name" value="ODC_N"/>
</dbReference>
<dbReference type="InterPro" id="IPR036291">
    <property type="entry name" value="NAD(P)-bd_dom_sf"/>
</dbReference>
<dbReference type="Gene3D" id="3.30.1780.10">
    <property type="entry name" value="ornithine cyclodeaminase, domain 1"/>
    <property type="match status" value="1"/>
</dbReference>
<dbReference type="InterPro" id="IPR003462">
    <property type="entry name" value="ODC_Mu_crystall"/>
</dbReference>
<dbReference type="EMBL" id="JBHUHU010000003">
    <property type="protein sequence ID" value="MFD2099650.1"/>
    <property type="molecule type" value="Genomic_DNA"/>
</dbReference>
<proteinExistence type="predicted"/>
<comment type="caution">
    <text evidence="1">The sequence shown here is derived from an EMBL/GenBank/DDBJ whole genome shotgun (WGS) entry which is preliminary data.</text>
</comment>
<keyword evidence="2" id="KW-1185">Reference proteome</keyword>
<dbReference type="Proteomes" id="UP001597342">
    <property type="component" value="Unassembled WGS sequence"/>
</dbReference>
<name>A0ABW4XX32_9FLAO</name>
<dbReference type="Gene3D" id="3.40.50.720">
    <property type="entry name" value="NAD(P)-binding Rossmann-like Domain"/>
    <property type="match status" value="1"/>
</dbReference>
<evidence type="ECO:0000313" key="1">
    <source>
        <dbReference type="EMBL" id="MFD2099650.1"/>
    </source>
</evidence>
<reference evidence="2" key="1">
    <citation type="journal article" date="2019" name="Int. J. Syst. Evol. Microbiol.">
        <title>The Global Catalogue of Microorganisms (GCM) 10K type strain sequencing project: providing services to taxonomists for standard genome sequencing and annotation.</title>
        <authorList>
            <consortium name="The Broad Institute Genomics Platform"/>
            <consortium name="The Broad Institute Genome Sequencing Center for Infectious Disease"/>
            <person name="Wu L."/>
            <person name="Ma J."/>
        </authorList>
    </citation>
    <scope>NUCLEOTIDE SEQUENCE [LARGE SCALE GENOMIC DNA]</scope>
    <source>
        <strain evidence="2">JCM 3389</strain>
    </source>
</reference>
<dbReference type="SUPFAM" id="SSF51735">
    <property type="entry name" value="NAD(P)-binding Rossmann-fold domains"/>
    <property type="match status" value="1"/>
</dbReference>
<protein>
    <submittedName>
        <fullName evidence="1">Ornithine cyclodeaminase family protein</fullName>
    </submittedName>
</protein>
<gene>
    <name evidence="1" type="ORF">ACFSJE_07705</name>
</gene>
<evidence type="ECO:0000313" key="2">
    <source>
        <dbReference type="Proteomes" id="UP001597342"/>
    </source>
</evidence>
<organism evidence="1 2">
    <name type="scientific">Flagellimonas iocasae</name>
    <dbReference type="NCBI Taxonomy" id="2055905"/>
    <lineage>
        <taxon>Bacteria</taxon>
        <taxon>Pseudomonadati</taxon>
        <taxon>Bacteroidota</taxon>
        <taxon>Flavobacteriia</taxon>
        <taxon>Flavobacteriales</taxon>
        <taxon>Flavobacteriaceae</taxon>
        <taxon>Flagellimonas</taxon>
    </lineage>
</organism>
<dbReference type="PANTHER" id="PTHR13812">
    <property type="entry name" value="KETIMINE REDUCTASE MU-CRYSTALLIN"/>
    <property type="match status" value="1"/>
</dbReference>